<organism evidence="3 4">
    <name type="scientific">Treponema bryantii</name>
    <dbReference type="NCBI Taxonomy" id="163"/>
    <lineage>
        <taxon>Bacteria</taxon>
        <taxon>Pseudomonadati</taxon>
        <taxon>Spirochaetota</taxon>
        <taxon>Spirochaetia</taxon>
        <taxon>Spirochaetales</taxon>
        <taxon>Treponemataceae</taxon>
        <taxon>Treponema</taxon>
    </lineage>
</organism>
<evidence type="ECO:0000313" key="3">
    <source>
        <dbReference type="EMBL" id="SEQ09143.1"/>
    </source>
</evidence>
<dbReference type="OrthoDB" id="371042at2"/>
<dbReference type="Proteomes" id="UP000182360">
    <property type="component" value="Unassembled WGS sequence"/>
</dbReference>
<dbReference type="Pfam" id="PF13817">
    <property type="entry name" value="DDE_Tnp_IS66_C"/>
    <property type="match status" value="1"/>
</dbReference>
<feature type="domain" description="Transposase IS66 central" evidence="1">
    <location>
        <begin position="3"/>
        <end position="62"/>
    </location>
</feature>
<dbReference type="InterPro" id="IPR039552">
    <property type="entry name" value="IS66_C"/>
</dbReference>
<name>A0A1H9D8E5_9SPIR</name>
<sequence length="121" mass="14022">MILDSSKTKEAVNYCLNRWENLENFIKYPEATFSTNAAERSVKSWVMARRNFLFSGSGNGARASCFILSLIETAKQNGIAPEDYLRCLFEKAPYAETENDWEKLLPWNIEITPYKIRGEWI</sequence>
<protein>
    <submittedName>
        <fullName evidence="3">IS66 C-terminal element</fullName>
    </submittedName>
</protein>
<accession>A0A1H9D8E5</accession>
<keyword evidence="4" id="KW-1185">Reference proteome</keyword>
<dbReference type="EMBL" id="FOFU01000002">
    <property type="protein sequence ID" value="SEQ09143.1"/>
    <property type="molecule type" value="Genomic_DNA"/>
</dbReference>
<evidence type="ECO:0000259" key="2">
    <source>
        <dbReference type="Pfam" id="PF13817"/>
    </source>
</evidence>
<dbReference type="Pfam" id="PF03050">
    <property type="entry name" value="DDE_Tnp_IS66"/>
    <property type="match status" value="1"/>
</dbReference>
<dbReference type="PANTHER" id="PTHR33678">
    <property type="entry name" value="BLL1576 PROTEIN"/>
    <property type="match status" value="1"/>
</dbReference>
<dbReference type="InterPro" id="IPR052344">
    <property type="entry name" value="Transposase-related"/>
</dbReference>
<reference evidence="3 4" key="1">
    <citation type="submission" date="2016-10" db="EMBL/GenBank/DDBJ databases">
        <authorList>
            <person name="de Groot N.N."/>
        </authorList>
    </citation>
    <scope>NUCLEOTIDE SEQUENCE [LARGE SCALE GENOMIC DNA]</scope>
    <source>
        <strain evidence="3 4">B25</strain>
    </source>
</reference>
<dbReference type="InterPro" id="IPR004291">
    <property type="entry name" value="Transposase_IS66_central"/>
</dbReference>
<evidence type="ECO:0000313" key="4">
    <source>
        <dbReference type="Proteomes" id="UP000182360"/>
    </source>
</evidence>
<evidence type="ECO:0000259" key="1">
    <source>
        <dbReference type="Pfam" id="PF03050"/>
    </source>
</evidence>
<dbReference type="AlphaFoldDB" id="A0A1H9D8E5"/>
<proteinExistence type="predicted"/>
<feature type="domain" description="Transposase IS66 C-terminal" evidence="2">
    <location>
        <begin position="69"/>
        <end position="107"/>
    </location>
</feature>
<gene>
    <name evidence="3" type="ORF">SAMN04487977_102458</name>
</gene>